<name>A0A0B6YDF0_9EUPU</name>
<dbReference type="Pfam" id="PF13894">
    <property type="entry name" value="zf-C2H2_4"/>
    <property type="match status" value="1"/>
</dbReference>
<dbReference type="AlphaFoldDB" id="A0A0B6YDF0"/>
<dbReference type="PROSITE" id="PS50157">
    <property type="entry name" value="ZINC_FINGER_C2H2_2"/>
    <property type="match status" value="1"/>
</dbReference>
<dbReference type="PROSITE" id="PS00028">
    <property type="entry name" value="ZINC_FINGER_C2H2_1"/>
    <property type="match status" value="2"/>
</dbReference>
<evidence type="ECO:0000313" key="3">
    <source>
        <dbReference type="EMBL" id="CEK54297.1"/>
    </source>
</evidence>
<dbReference type="InterPro" id="IPR013087">
    <property type="entry name" value="Znf_C2H2_type"/>
</dbReference>
<evidence type="ECO:0000259" key="2">
    <source>
        <dbReference type="PROSITE" id="PS50157"/>
    </source>
</evidence>
<feature type="domain" description="C2H2-type" evidence="2">
    <location>
        <begin position="9"/>
        <end position="37"/>
    </location>
</feature>
<dbReference type="GO" id="GO:0008270">
    <property type="term" value="F:zinc ion binding"/>
    <property type="evidence" value="ECO:0007669"/>
    <property type="project" value="UniProtKB-KW"/>
</dbReference>
<feature type="non-terminal residue" evidence="3">
    <location>
        <position position="1"/>
    </location>
</feature>
<dbReference type="EMBL" id="HACG01007432">
    <property type="protein sequence ID" value="CEK54297.1"/>
    <property type="molecule type" value="Transcribed_RNA"/>
</dbReference>
<protein>
    <recommendedName>
        <fullName evidence="2">C2H2-type domain-containing protein</fullName>
    </recommendedName>
</protein>
<reference evidence="3" key="1">
    <citation type="submission" date="2014-12" db="EMBL/GenBank/DDBJ databases">
        <title>Insight into the proteome of Arion vulgaris.</title>
        <authorList>
            <person name="Aradska J."/>
            <person name="Bulat T."/>
            <person name="Smidak R."/>
            <person name="Sarate P."/>
            <person name="Gangsoo J."/>
            <person name="Sialana F."/>
            <person name="Bilban M."/>
            <person name="Lubec G."/>
        </authorList>
    </citation>
    <scope>NUCLEOTIDE SEQUENCE</scope>
    <source>
        <tissue evidence="3">Skin</tissue>
    </source>
</reference>
<evidence type="ECO:0000256" key="1">
    <source>
        <dbReference type="PROSITE-ProRule" id="PRU00042"/>
    </source>
</evidence>
<sequence length="156" mass="17750">NAEWVPQNYMCKICDLKFANKHSLFRHMITKHCNDTNMLLAAAGHSTSLCSICNQQILVQKERAHFQQHREAFVKAMKENSILDITAHSEGVCIFCGGVYSSVKLLCSHVNMHTYSDIFIKRNDVLKQKKSNQNLQLNDIKQQTLESSIHNSSDLG</sequence>
<gene>
    <name evidence="3" type="primary">ORF22448</name>
</gene>
<accession>A0A0B6YDF0</accession>
<keyword evidence="1" id="KW-0479">Metal-binding</keyword>
<feature type="non-terminal residue" evidence="3">
    <location>
        <position position="156"/>
    </location>
</feature>
<proteinExistence type="predicted"/>
<keyword evidence="1" id="KW-0862">Zinc</keyword>
<dbReference type="SMART" id="SM00355">
    <property type="entry name" value="ZnF_C2H2"/>
    <property type="match status" value="2"/>
</dbReference>
<keyword evidence="1" id="KW-0863">Zinc-finger</keyword>
<organism evidence="3">
    <name type="scientific">Arion vulgaris</name>
    <dbReference type="NCBI Taxonomy" id="1028688"/>
    <lineage>
        <taxon>Eukaryota</taxon>
        <taxon>Metazoa</taxon>
        <taxon>Spiralia</taxon>
        <taxon>Lophotrochozoa</taxon>
        <taxon>Mollusca</taxon>
        <taxon>Gastropoda</taxon>
        <taxon>Heterobranchia</taxon>
        <taxon>Euthyneura</taxon>
        <taxon>Panpulmonata</taxon>
        <taxon>Eupulmonata</taxon>
        <taxon>Stylommatophora</taxon>
        <taxon>Helicina</taxon>
        <taxon>Arionoidea</taxon>
        <taxon>Arionidae</taxon>
        <taxon>Arion</taxon>
    </lineage>
</organism>